<dbReference type="GeneID" id="78447013"/>
<dbReference type="PANTHER" id="PTHR37029">
    <property type="entry name" value="SSR1768 PROTEIN"/>
    <property type="match status" value="1"/>
</dbReference>
<gene>
    <name evidence="1" type="ordered locus">TK0500</name>
</gene>
<dbReference type="Proteomes" id="UP000000536">
    <property type="component" value="Chromosome"/>
</dbReference>
<dbReference type="InterPro" id="IPR019270">
    <property type="entry name" value="DUF2283"/>
</dbReference>
<dbReference type="STRING" id="69014.TK0500"/>
<evidence type="ECO:0008006" key="3">
    <source>
        <dbReference type="Google" id="ProtNLM"/>
    </source>
</evidence>
<dbReference type="OrthoDB" id="371681at2157"/>
<organism evidence="1 2">
    <name type="scientific">Thermococcus kodakarensis (strain ATCC BAA-918 / JCM 12380 / KOD1)</name>
    <name type="common">Pyrococcus kodakaraensis (strain KOD1)</name>
    <dbReference type="NCBI Taxonomy" id="69014"/>
    <lineage>
        <taxon>Archaea</taxon>
        <taxon>Methanobacteriati</taxon>
        <taxon>Methanobacteriota</taxon>
        <taxon>Thermococci</taxon>
        <taxon>Thermococcales</taxon>
        <taxon>Thermococcaceae</taxon>
        <taxon>Thermococcus</taxon>
    </lineage>
</organism>
<dbReference type="PANTHER" id="PTHR37029:SF1">
    <property type="entry name" value="SSR1768 PROTEIN"/>
    <property type="match status" value="1"/>
</dbReference>
<accession>Q5JD93</accession>
<proteinExistence type="predicted"/>
<dbReference type="RefSeq" id="WP_011249455.1">
    <property type="nucleotide sequence ID" value="NC_006624.1"/>
</dbReference>
<dbReference type="KEGG" id="tko:TK0500"/>
<dbReference type="InParanoid" id="Q5JD93"/>
<dbReference type="PhylomeDB" id="Q5JD93"/>
<keyword evidence="2" id="KW-1185">Reference proteome</keyword>
<dbReference type="AlphaFoldDB" id="Q5JD93"/>
<dbReference type="EMBL" id="AP006878">
    <property type="protein sequence ID" value="BAD84689.1"/>
    <property type="molecule type" value="Genomic_DNA"/>
</dbReference>
<evidence type="ECO:0000313" key="1">
    <source>
        <dbReference type="EMBL" id="BAD84689.1"/>
    </source>
</evidence>
<evidence type="ECO:0000313" key="2">
    <source>
        <dbReference type="Proteomes" id="UP000000536"/>
    </source>
</evidence>
<name>Q5JD93_THEKO</name>
<dbReference type="PATRIC" id="fig|69014.16.peg.490"/>
<dbReference type="eggNOG" id="arCOG02270">
    <property type="taxonomic scope" value="Archaea"/>
</dbReference>
<protein>
    <recommendedName>
        <fullName evidence="3">DUF2283 domain-containing protein</fullName>
    </recommendedName>
</protein>
<dbReference type="Pfam" id="PF10049">
    <property type="entry name" value="DUF2283"/>
    <property type="match status" value="1"/>
</dbReference>
<reference evidence="1 2" key="1">
    <citation type="journal article" date="2005" name="Genome Res.">
        <title>Complete genome sequence of the hyperthermophilic archaeon Thermococcus kodakaraensis KOD1 and comparison with Pyrococcus genomes.</title>
        <authorList>
            <person name="Fukui T."/>
            <person name="Atomi H."/>
            <person name="Kanai T."/>
            <person name="Matsumi R."/>
            <person name="Fujiwara S."/>
            <person name="Imanaka T."/>
        </authorList>
    </citation>
    <scope>NUCLEOTIDE SEQUENCE [LARGE SCALE GENOMIC DNA]</scope>
    <source>
        <strain evidence="2">ATCC BAA-918 / JCM 12380 / KOD1</strain>
    </source>
</reference>
<dbReference type="HOGENOM" id="CLU_166740_2_0_2"/>
<sequence>MKVRYDPRGDILYIEVSSGKAAETVEIDDDLLVDYDEKGNIVGIEIWRAREVLLGEMFRKIKELGLDLKTAEVEG</sequence>
<dbReference type="EnsemblBacteria" id="BAD84689">
    <property type="protein sequence ID" value="BAD84689"/>
    <property type="gene ID" value="TK0500"/>
</dbReference>